<dbReference type="PANTHER" id="PTHR39323">
    <property type="entry name" value="BLR1149 PROTEIN"/>
    <property type="match status" value="1"/>
</dbReference>
<name>A0A165YKK8_9HYPH</name>
<dbReference type="InterPro" id="IPR029052">
    <property type="entry name" value="Metallo-depent_PP-like"/>
</dbReference>
<keyword evidence="3" id="KW-1185">Reference proteome</keyword>
<evidence type="ECO:0000259" key="1">
    <source>
        <dbReference type="Pfam" id="PF00149"/>
    </source>
</evidence>
<reference evidence="2 3" key="1">
    <citation type="journal article" date="2016" name="Front. Microbiol.">
        <title>Comparative Genomic Analysis Reveals a Diverse Repertoire of Genes Involved in Prokaryote-Eukaryote Interactions within the Pseudovibrio Genus.</title>
        <authorList>
            <person name="Romano S."/>
            <person name="Fernandez-Guerra A."/>
            <person name="Reen F.J."/>
            <person name="Glockner F.O."/>
            <person name="Crowley S.P."/>
            <person name="O'Sullivan O."/>
            <person name="Cotter P.D."/>
            <person name="Adams C."/>
            <person name="Dobson A.D."/>
            <person name="O'Gara F."/>
        </authorList>
    </citation>
    <scope>NUCLEOTIDE SEQUENCE [LARGE SCALE GENOMIC DNA]</scope>
    <source>
        <strain evidence="2 3">Ad2</strain>
    </source>
</reference>
<feature type="domain" description="Calcineurin-like phosphoesterase" evidence="1">
    <location>
        <begin position="46"/>
        <end position="152"/>
    </location>
</feature>
<dbReference type="Pfam" id="PF00149">
    <property type="entry name" value="Metallophos"/>
    <property type="match status" value="1"/>
</dbReference>
<dbReference type="InterPro" id="IPR004843">
    <property type="entry name" value="Calcineurin-like_PHP"/>
</dbReference>
<evidence type="ECO:0000313" key="2">
    <source>
        <dbReference type="EMBL" id="KZL18925.1"/>
    </source>
</evidence>
<evidence type="ECO:0000313" key="3">
    <source>
        <dbReference type="Proteomes" id="UP000076577"/>
    </source>
</evidence>
<sequence length="247" mass="27810">MKPNSSLHHKVEPRYRQPIPVCHDLSLARELVGLHDSGALWWPDEKTLVVSDLHLEKAASIAKRKGLMLPPYDSAVTLEKLASLIDSFNPRRVICLGDSFHDIESSRNMPAAYLAMLTTMQLGREWIWITGNHDPEIAEHVWGERYDELSINSLSFRHEPKEGAERGEICGHLHPAAKVRRIGRTIRRACFATDGKRLVLPAFGALTGGLNVMDKAFSEVFDARRFSVYMLGNGRLFPFTAAKLLNE</sequence>
<dbReference type="NCBIfam" id="TIGR04123">
    <property type="entry name" value="P_estr_lig_assc"/>
    <property type="match status" value="1"/>
</dbReference>
<dbReference type="AlphaFoldDB" id="A0A165YKK8"/>
<dbReference type="PANTHER" id="PTHR39323:SF1">
    <property type="entry name" value="BLR1149 PROTEIN"/>
    <property type="match status" value="1"/>
</dbReference>
<gene>
    <name evidence="2" type="ORF">PsAD2_02441</name>
</gene>
<dbReference type="Proteomes" id="UP000076577">
    <property type="component" value="Unassembled WGS sequence"/>
</dbReference>
<dbReference type="GO" id="GO:0016787">
    <property type="term" value="F:hydrolase activity"/>
    <property type="evidence" value="ECO:0007669"/>
    <property type="project" value="InterPro"/>
</dbReference>
<dbReference type="InterPro" id="IPR026336">
    <property type="entry name" value="PdeM-like"/>
</dbReference>
<dbReference type="PATRIC" id="fig|989403.3.peg.2601"/>
<dbReference type="STRING" id="989403.SAMN05421798_101600"/>
<proteinExistence type="predicted"/>
<dbReference type="SUPFAM" id="SSF56300">
    <property type="entry name" value="Metallo-dependent phosphatases"/>
    <property type="match status" value="1"/>
</dbReference>
<accession>A0A165YKK8</accession>
<dbReference type="Gene3D" id="3.60.21.10">
    <property type="match status" value="1"/>
</dbReference>
<protein>
    <recommendedName>
        <fullName evidence="1">Calcineurin-like phosphoesterase domain-containing protein</fullName>
    </recommendedName>
</protein>
<dbReference type="EMBL" id="LMCB01000017">
    <property type="protein sequence ID" value="KZL18925.1"/>
    <property type="molecule type" value="Genomic_DNA"/>
</dbReference>
<comment type="caution">
    <text evidence="2">The sequence shown here is derived from an EMBL/GenBank/DDBJ whole genome shotgun (WGS) entry which is preliminary data.</text>
</comment>
<organism evidence="2 3">
    <name type="scientific">Pseudovibrio axinellae</name>
    <dbReference type="NCBI Taxonomy" id="989403"/>
    <lineage>
        <taxon>Bacteria</taxon>
        <taxon>Pseudomonadati</taxon>
        <taxon>Pseudomonadota</taxon>
        <taxon>Alphaproteobacteria</taxon>
        <taxon>Hyphomicrobiales</taxon>
        <taxon>Stappiaceae</taxon>
        <taxon>Pseudovibrio</taxon>
    </lineage>
</organism>